<comment type="caution">
    <text evidence="3">The sequence shown here is derived from an EMBL/GenBank/DDBJ whole genome shotgun (WGS) entry which is preliminary data.</text>
</comment>
<dbReference type="Pfam" id="PF01928">
    <property type="entry name" value="CYTH"/>
    <property type="match status" value="1"/>
</dbReference>
<dbReference type="PANTHER" id="PTHR40114:SF1">
    <property type="entry name" value="SLR0698 PROTEIN"/>
    <property type="match status" value="1"/>
</dbReference>
<evidence type="ECO:0000313" key="2">
    <source>
        <dbReference type="EMBL" id="MCT4372734.1"/>
    </source>
</evidence>
<dbReference type="PROSITE" id="PS51707">
    <property type="entry name" value="CYTH"/>
    <property type="match status" value="1"/>
</dbReference>
<dbReference type="Gene3D" id="2.40.320.10">
    <property type="entry name" value="Hypothetical Protein Pfu-838710-001"/>
    <property type="match status" value="1"/>
</dbReference>
<reference evidence="4" key="2">
    <citation type="submission" date="2023-07" db="EMBL/GenBank/DDBJ databases">
        <title>Yangia mangrovi SAOS 153D genome.</title>
        <authorList>
            <person name="Verma A."/>
            <person name="Pal Y."/>
            <person name="Sundharam S."/>
            <person name="Bisht B."/>
            <person name="Srinivasan K."/>
        </authorList>
    </citation>
    <scope>NUCLEOTIDE SEQUENCE [LARGE SCALE GENOMIC DNA]</scope>
    <source>
        <strain evidence="4">SAOS 153D</strain>
    </source>
</reference>
<evidence type="ECO:0000259" key="1">
    <source>
        <dbReference type="PROSITE" id="PS51707"/>
    </source>
</evidence>
<reference evidence="2" key="3">
    <citation type="submission" date="2024-05" db="EMBL/GenBank/DDBJ databases">
        <title>Yangia mangrovi SAOS 153D genome.</title>
        <authorList>
            <person name="Verma A."/>
            <person name="Pal Y."/>
            <person name="Sundharam S."/>
            <person name="Bisht B."/>
            <person name="Srinivasan K."/>
        </authorList>
    </citation>
    <scope>NUCLEOTIDE SEQUENCE</scope>
    <source>
        <strain evidence="2">SAOS 153D</strain>
    </source>
</reference>
<dbReference type="RefSeq" id="WP_095884235.1">
    <property type="nucleotide sequence ID" value="NZ_NTHN02000054.1"/>
</dbReference>
<proteinExistence type="predicted"/>
<dbReference type="SUPFAM" id="SSF55154">
    <property type="entry name" value="CYTH-like phosphatases"/>
    <property type="match status" value="1"/>
</dbReference>
<accession>A0A2A3JP75</accession>
<organism evidence="3">
    <name type="scientific">Alloyangia mangrovi</name>
    <dbReference type="NCBI Taxonomy" id="1779329"/>
    <lineage>
        <taxon>Bacteria</taxon>
        <taxon>Pseudomonadati</taxon>
        <taxon>Pseudomonadota</taxon>
        <taxon>Alphaproteobacteria</taxon>
        <taxon>Rhodobacterales</taxon>
        <taxon>Roseobacteraceae</taxon>
        <taxon>Alloyangia</taxon>
    </lineage>
</organism>
<dbReference type="EMBL" id="NTHN01000496">
    <property type="protein sequence ID" value="PBD16938.1"/>
    <property type="molecule type" value="Genomic_DNA"/>
</dbReference>
<keyword evidence="4" id="KW-1185">Reference proteome</keyword>
<sequence length="160" mass="18405">MAREIERKFLVASEGWRFAVVTRVELRDGIIAFRDGRKVRLRFYGDSHVTLSIKGPRTGMSRDEFEYPIPLEDGRALLARHCEGPPICKTRHHVEHDGQRWTVDEYHGALVGTLIAEIELPSEETEFTRPAWLGAEVTYDRSYRQSALLQRHRTTLADSA</sequence>
<protein>
    <submittedName>
        <fullName evidence="3">Adenylate cyclase</fullName>
    </submittedName>
    <submittedName>
        <fullName evidence="2">CYTH domain-containing protein</fullName>
    </submittedName>
</protein>
<evidence type="ECO:0000313" key="3">
    <source>
        <dbReference type="EMBL" id="PBD16938.1"/>
    </source>
</evidence>
<dbReference type="InterPro" id="IPR033469">
    <property type="entry name" value="CYTH-like_dom_sf"/>
</dbReference>
<gene>
    <name evidence="2" type="ORF">CLG85_021475</name>
    <name evidence="3" type="ORF">CLG85_22865</name>
</gene>
<dbReference type="EMBL" id="NTHN02000054">
    <property type="protein sequence ID" value="MCT4372734.1"/>
    <property type="molecule type" value="Genomic_DNA"/>
</dbReference>
<dbReference type="OrthoDB" id="9805588at2"/>
<name>A0A2A3JP75_9RHOB</name>
<feature type="domain" description="CYTH" evidence="1">
    <location>
        <begin position="2"/>
        <end position="149"/>
    </location>
</feature>
<evidence type="ECO:0000313" key="4">
    <source>
        <dbReference type="Proteomes" id="UP000217448"/>
    </source>
</evidence>
<dbReference type="AlphaFoldDB" id="A0A2A3JP75"/>
<dbReference type="CDD" id="cd07891">
    <property type="entry name" value="CYTH-like_CthTTM-like_1"/>
    <property type="match status" value="1"/>
</dbReference>
<dbReference type="PIRSF" id="PIRSF016487">
    <property type="entry name" value="CYTH_UCP016487"/>
    <property type="match status" value="1"/>
</dbReference>
<dbReference type="PANTHER" id="PTHR40114">
    <property type="entry name" value="SLR0698 PROTEIN"/>
    <property type="match status" value="1"/>
</dbReference>
<dbReference type="InterPro" id="IPR023577">
    <property type="entry name" value="CYTH_domain"/>
</dbReference>
<dbReference type="Proteomes" id="UP000217448">
    <property type="component" value="Unassembled WGS sequence"/>
</dbReference>
<reference evidence="3" key="1">
    <citation type="submission" date="2017-09" db="EMBL/GenBank/DDBJ databases">
        <title>Yangia sp. SAOS 153D whole genome sequencing.</title>
        <authorList>
            <person name="Verma A."/>
            <person name="Krishnamurthi S."/>
        </authorList>
    </citation>
    <scope>NUCLEOTIDE SEQUENCE [LARGE SCALE GENOMIC DNA]</scope>
    <source>
        <strain evidence="3">SAOS 153D</strain>
    </source>
</reference>
<dbReference type="SMART" id="SM01118">
    <property type="entry name" value="CYTH"/>
    <property type="match status" value="1"/>
</dbReference>
<dbReference type="InterPro" id="IPR012042">
    <property type="entry name" value="NeuTTM/CthTTM-like"/>
</dbReference>